<gene>
    <name evidence="1" type="ORF">EubceDRAFT1_1626</name>
</gene>
<reference evidence="1 2" key="2">
    <citation type="submission" date="2012-02" db="EMBL/GenBank/DDBJ databases">
        <title>Improved High-Quality Draft sequence of Eubacterium cellulosolvens 6.</title>
        <authorList>
            <consortium name="US DOE Joint Genome Institute"/>
            <person name="Lucas S."/>
            <person name="Han J."/>
            <person name="Lapidus A."/>
            <person name="Cheng J.-F."/>
            <person name="Goodwin L."/>
            <person name="Pitluck S."/>
            <person name="Peters L."/>
            <person name="Mikhailova N."/>
            <person name="Gu W."/>
            <person name="Detter J.C."/>
            <person name="Han C."/>
            <person name="Tapia R."/>
            <person name="Land M."/>
            <person name="Hauser L."/>
            <person name="Kyrpides N."/>
            <person name="Ivanova N."/>
            <person name="Pagani I."/>
            <person name="Johnson E."/>
            <person name="Mukhopadhyay B."/>
            <person name="Anderson I."/>
            <person name="Woyke T."/>
        </authorList>
    </citation>
    <scope>NUCLEOTIDE SEQUENCE [LARGE SCALE GENOMIC DNA]</scope>
    <source>
        <strain evidence="1 2">6</strain>
    </source>
</reference>
<name>I5AUE2_EUBC6</name>
<keyword evidence="2" id="KW-1185">Reference proteome</keyword>
<protein>
    <submittedName>
        <fullName evidence="1">Uncharacterized protein</fullName>
    </submittedName>
</protein>
<accession>I5AUE2</accession>
<dbReference type="Proteomes" id="UP000005753">
    <property type="component" value="Chromosome"/>
</dbReference>
<dbReference type="HOGENOM" id="CLU_2824668_0_0_9"/>
<evidence type="ECO:0000313" key="2">
    <source>
        <dbReference type="Proteomes" id="UP000005753"/>
    </source>
</evidence>
<organism evidence="1 2">
    <name type="scientific">Eubacterium cellulosolvens (strain ATCC 43171 / JCM 9499 / 6)</name>
    <name type="common">Cillobacterium cellulosolvens</name>
    <dbReference type="NCBI Taxonomy" id="633697"/>
    <lineage>
        <taxon>Bacteria</taxon>
        <taxon>Bacillati</taxon>
        <taxon>Bacillota</taxon>
        <taxon>Clostridia</taxon>
        <taxon>Eubacteriales</taxon>
        <taxon>Eubacteriaceae</taxon>
        <taxon>Eubacterium</taxon>
    </lineage>
</organism>
<evidence type="ECO:0000313" key="1">
    <source>
        <dbReference type="EMBL" id="EIM57415.1"/>
    </source>
</evidence>
<reference evidence="1 2" key="1">
    <citation type="submission" date="2010-08" db="EMBL/GenBank/DDBJ databases">
        <authorList>
            <consortium name="US DOE Joint Genome Institute (JGI-PGF)"/>
            <person name="Lucas S."/>
            <person name="Copeland A."/>
            <person name="Lapidus A."/>
            <person name="Cheng J.-F."/>
            <person name="Bruce D."/>
            <person name="Goodwin L."/>
            <person name="Pitluck S."/>
            <person name="Land M.L."/>
            <person name="Hauser L."/>
            <person name="Chang Y.-J."/>
            <person name="Anderson I.J."/>
            <person name="Johnson E."/>
            <person name="Mulhopadhyay B."/>
            <person name="Kyrpides N."/>
            <person name="Woyke T.J."/>
        </authorList>
    </citation>
    <scope>NUCLEOTIDE SEQUENCE [LARGE SCALE GENOMIC DNA]</scope>
    <source>
        <strain evidence="1 2">6</strain>
    </source>
</reference>
<sequence>MNCMMFTPCIYNGYIKTYNNIIDDIVQRCFVGTDDSCKTETVFGEFSVALICNLPEVWQLFNGYHL</sequence>
<dbReference type="AlphaFoldDB" id="I5AUE2"/>
<dbReference type="EMBL" id="CM001487">
    <property type="protein sequence ID" value="EIM57415.1"/>
    <property type="molecule type" value="Genomic_DNA"/>
</dbReference>
<proteinExistence type="predicted"/>
<dbReference type="STRING" id="633697.EubceDRAFT1_1626"/>